<dbReference type="OrthoDB" id="10436at2157"/>
<sequence length="266" mass="30102">MGVDTDMIAGENGRLWVDRAFRATLKDRYHPDGIRCPIVLYHGIDESGGPWTVTPGRFRRQIEWLADAFEPLTMSGAIDRWRRDSLPRNPAVVTFDDGFRSTVETALPILEANGVAATHYVVPGLLGERFEGRRVMSREEVLDLDAHGHEIGAHTMTHPDLTTVDRETARREIVDSRDAIETITGERPRSFAYPYGAFDRTAARLVENAGYESATTVIGSDVVDFDAPMALPRITVMREHDRRDVEGMVDGDRRWQRLLREVLPFR</sequence>
<dbReference type="Gene3D" id="3.20.20.370">
    <property type="entry name" value="Glycoside hydrolase/deacetylase"/>
    <property type="match status" value="1"/>
</dbReference>
<dbReference type="SUPFAM" id="SSF88713">
    <property type="entry name" value="Glycoside hydrolase/deacetylase"/>
    <property type="match status" value="1"/>
</dbReference>
<dbReference type="EMBL" id="CP002062">
    <property type="protein sequence ID" value="ADJ14083.1"/>
    <property type="molecule type" value="Genomic_DNA"/>
</dbReference>
<dbReference type="AlphaFoldDB" id="D8J7X0"/>
<proteinExistence type="predicted"/>
<dbReference type="KEGG" id="hje:HacjB3_03460"/>
<dbReference type="eggNOG" id="arCOG02878">
    <property type="taxonomic scope" value="Archaea"/>
</dbReference>
<evidence type="ECO:0000259" key="2">
    <source>
        <dbReference type="PROSITE" id="PS51677"/>
    </source>
</evidence>
<gene>
    <name evidence="3" type="ordered locus">HacjB3_03460</name>
    <name evidence="4" type="ORF">C497_15847</name>
</gene>
<dbReference type="PANTHER" id="PTHR34216">
    <property type="match status" value="1"/>
</dbReference>
<organism evidence="3 5">
    <name type="scientific">Halalkalicoccus jeotgali (strain DSM 18796 / CECT 7217 / JCM 14584 / KCTC 4019 / B3)</name>
    <dbReference type="NCBI Taxonomy" id="795797"/>
    <lineage>
        <taxon>Archaea</taxon>
        <taxon>Methanobacteriati</taxon>
        <taxon>Methanobacteriota</taxon>
        <taxon>Stenosarchaea group</taxon>
        <taxon>Halobacteria</taxon>
        <taxon>Halobacteriales</taxon>
        <taxon>Halococcaceae</taxon>
        <taxon>Halalkalicoccus</taxon>
    </lineage>
</organism>
<evidence type="ECO:0000313" key="5">
    <source>
        <dbReference type="Proteomes" id="UP000000390"/>
    </source>
</evidence>
<keyword evidence="6" id="KW-1185">Reference proteome</keyword>
<dbReference type="GO" id="GO:0005975">
    <property type="term" value="P:carbohydrate metabolic process"/>
    <property type="evidence" value="ECO:0007669"/>
    <property type="project" value="InterPro"/>
</dbReference>
<dbReference type="PANTHER" id="PTHR34216:SF7">
    <property type="entry name" value="POLY-BETA-1,6-N-ACETYL-D-GLUCOSAMINE N-DEACETYLASE"/>
    <property type="match status" value="1"/>
</dbReference>
<feature type="domain" description="NodB homology" evidence="2">
    <location>
        <begin position="89"/>
        <end position="266"/>
    </location>
</feature>
<dbReference type="CDD" id="cd10918">
    <property type="entry name" value="CE4_NodB_like_5s_6s"/>
    <property type="match status" value="1"/>
</dbReference>
<dbReference type="HOGENOM" id="CLU_030024_5_3_2"/>
<dbReference type="STRING" id="795797.HacjB3_03460"/>
<dbReference type="Proteomes" id="UP000011645">
    <property type="component" value="Unassembled WGS sequence"/>
</dbReference>
<dbReference type="Pfam" id="PF01522">
    <property type="entry name" value="Polysacc_deac_1"/>
    <property type="match status" value="1"/>
</dbReference>
<evidence type="ECO:0000313" key="4">
    <source>
        <dbReference type="EMBL" id="ELY33873.1"/>
    </source>
</evidence>
<dbReference type="EMBL" id="AOHV01000042">
    <property type="protein sequence ID" value="ELY33873.1"/>
    <property type="molecule type" value="Genomic_DNA"/>
</dbReference>
<evidence type="ECO:0000313" key="6">
    <source>
        <dbReference type="Proteomes" id="UP000011645"/>
    </source>
</evidence>
<dbReference type="GO" id="GO:0016810">
    <property type="term" value="F:hydrolase activity, acting on carbon-nitrogen (but not peptide) bonds"/>
    <property type="evidence" value="ECO:0007669"/>
    <property type="project" value="InterPro"/>
</dbReference>
<name>D8J7X0_HALJB</name>
<protein>
    <submittedName>
        <fullName evidence="3">Polysaccharide deacetylase</fullName>
    </submittedName>
</protein>
<evidence type="ECO:0000313" key="3">
    <source>
        <dbReference type="EMBL" id="ADJ14083.1"/>
    </source>
</evidence>
<dbReference type="PROSITE" id="PS51677">
    <property type="entry name" value="NODB"/>
    <property type="match status" value="1"/>
</dbReference>
<accession>D8J7X0</accession>
<reference evidence="3 5" key="1">
    <citation type="journal article" date="2010" name="J. Bacteriol.">
        <title>Complete genome sequence of Halalkalicoccus jeotgali B3(T), an extremely halophilic archaeon.</title>
        <authorList>
            <person name="Roh S.W."/>
            <person name="Nam Y.D."/>
            <person name="Nam S.H."/>
            <person name="Choi S.H."/>
            <person name="Park H.S."/>
            <person name="Bae J.W."/>
        </authorList>
    </citation>
    <scope>NUCLEOTIDE SEQUENCE [LARGE SCALE GENOMIC DNA]</scope>
    <source>
        <strain evidence="3">B3</strain>
        <strain evidence="5">DSM 18796 / CECT 7217 / JCM 14584 / KCTC 4019 / B3</strain>
    </source>
</reference>
<keyword evidence="1" id="KW-0732">Signal</keyword>
<dbReference type="Proteomes" id="UP000000390">
    <property type="component" value="Chromosome"/>
</dbReference>
<reference evidence="4 6" key="2">
    <citation type="journal article" date="2014" name="PLoS Genet.">
        <title>Phylogenetically driven sequencing of extremely halophilic archaea reveals strategies for static and dynamic osmo-response.</title>
        <authorList>
            <person name="Becker E.A."/>
            <person name="Seitzer P.M."/>
            <person name="Tritt A."/>
            <person name="Larsen D."/>
            <person name="Krusor M."/>
            <person name="Yao A.I."/>
            <person name="Wu D."/>
            <person name="Madern D."/>
            <person name="Eisen J.A."/>
            <person name="Darling A.E."/>
            <person name="Facciotti M.T."/>
        </authorList>
    </citation>
    <scope>NUCLEOTIDE SEQUENCE [LARGE SCALE GENOMIC DNA]</scope>
    <source>
        <strain evidence="4">B3</strain>
        <strain evidence="6">DSM 18796 / CECT 7217 / JCM 14584 / KCTC 4019 / B3</strain>
    </source>
</reference>
<dbReference type="InterPro" id="IPR011330">
    <property type="entry name" value="Glyco_hydro/deAcase_b/a-brl"/>
</dbReference>
<dbReference type="InterPro" id="IPR051398">
    <property type="entry name" value="Polysacch_Deacetylase"/>
</dbReference>
<dbReference type="InterPro" id="IPR002509">
    <property type="entry name" value="NODB_dom"/>
</dbReference>
<dbReference type="PATRIC" id="fig|795797.18.peg.693"/>
<evidence type="ECO:0000256" key="1">
    <source>
        <dbReference type="ARBA" id="ARBA00022729"/>
    </source>
</evidence>